<dbReference type="STRING" id="1798375.A2773_03050"/>
<accession>A0A1F5ZKG3</accession>
<sequence>MSRGGRNIEPTWGPRLPAGRPPQKLLYSFLNHDAKRNPGVLAWTFWMQGLVDYVGTNIALTLYL</sequence>
<evidence type="ECO:0000256" key="1">
    <source>
        <dbReference type="SAM" id="MobiDB-lite"/>
    </source>
</evidence>
<name>A0A1F5ZKG3_9BACT</name>
<proteinExistence type="predicted"/>
<organism evidence="2 3">
    <name type="scientific">Candidatus Gottesmanbacteria bacterium RIFCSPHIGHO2_01_FULL_39_10</name>
    <dbReference type="NCBI Taxonomy" id="1798375"/>
    <lineage>
        <taxon>Bacteria</taxon>
        <taxon>Candidatus Gottesmaniibacteriota</taxon>
    </lineage>
</organism>
<dbReference type="Proteomes" id="UP000177383">
    <property type="component" value="Unassembled WGS sequence"/>
</dbReference>
<gene>
    <name evidence="2" type="ORF">A2773_03050</name>
</gene>
<dbReference type="EMBL" id="MFJE01000066">
    <property type="protein sequence ID" value="OGG12968.1"/>
    <property type="molecule type" value="Genomic_DNA"/>
</dbReference>
<evidence type="ECO:0000313" key="3">
    <source>
        <dbReference type="Proteomes" id="UP000177383"/>
    </source>
</evidence>
<protein>
    <submittedName>
        <fullName evidence="2">Uncharacterized protein</fullName>
    </submittedName>
</protein>
<dbReference type="AlphaFoldDB" id="A0A1F5ZKG3"/>
<reference evidence="2 3" key="1">
    <citation type="journal article" date="2016" name="Nat. Commun.">
        <title>Thousands of microbial genomes shed light on interconnected biogeochemical processes in an aquifer system.</title>
        <authorList>
            <person name="Anantharaman K."/>
            <person name="Brown C.T."/>
            <person name="Hug L.A."/>
            <person name="Sharon I."/>
            <person name="Castelle C.J."/>
            <person name="Probst A.J."/>
            <person name="Thomas B.C."/>
            <person name="Singh A."/>
            <person name="Wilkins M.J."/>
            <person name="Karaoz U."/>
            <person name="Brodie E.L."/>
            <person name="Williams K.H."/>
            <person name="Hubbard S.S."/>
            <person name="Banfield J.F."/>
        </authorList>
    </citation>
    <scope>NUCLEOTIDE SEQUENCE [LARGE SCALE GENOMIC DNA]</scope>
</reference>
<evidence type="ECO:0000313" key="2">
    <source>
        <dbReference type="EMBL" id="OGG12968.1"/>
    </source>
</evidence>
<comment type="caution">
    <text evidence="2">The sequence shown here is derived from an EMBL/GenBank/DDBJ whole genome shotgun (WGS) entry which is preliminary data.</text>
</comment>
<feature type="region of interest" description="Disordered" evidence="1">
    <location>
        <begin position="1"/>
        <end position="21"/>
    </location>
</feature>